<evidence type="ECO:0000313" key="3">
    <source>
        <dbReference type="EnsemblMetazoa" id="SMAR013335-PA"/>
    </source>
</evidence>
<dbReference type="GO" id="GO:0003964">
    <property type="term" value="F:RNA-directed DNA polymerase activity"/>
    <property type="evidence" value="ECO:0007669"/>
    <property type="project" value="UniProtKB-EC"/>
</dbReference>
<dbReference type="PANTHER" id="PTHR37984">
    <property type="entry name" value="PROTEIN CBG26694"/>
    <property type="match status" value="1"/>
</dbReference>
<proteinExistence type="predicted"/>
<dbReference type="EMBL" id="JH432173">
    <property type="status" value="NOT_ANNOTATED_CDS"/>
    <property type="molecule type" value="Genomic_DNA"/>
</dbReference>
<keyword evidence="4" id="KW-1185">Reference proteome</keyword>
<accession>T1JHK4</accession>
<dbReference type="EnsemblMetazoa" id="SMAR013335-RA">
    <property type="protein sequence ID" value="SMAR013335-PA"/>
    <property type="gene ID" value="SMAR013335"/>
</dbReference>
<evidence type="ECO:0000256" key="1">
    <source>
        <dbReference type="ARBA" id="ARBA00012493"/>
    </source>
</evidence>
<dbReference type="FunFam" id="1.10.340.70:FF:000001">
    <property type="entry name" value="Retrovirus-related Pol polyprotein from transposon gypsy-like Protein"/>
    <property type="match status" value="1"/>
</dbReference>
<dbReference type="InterPro" id="IPR050951">
    <property type="entry name" value="Retrovirus_Pol_polyprotein"/>
</dbReference>
<dbReference type="STRING" id="126957.T1JHK4"/>
<evidence type="ECO:0000259" key="2">
    <source>
        <dbReference type="Pfam" id="PF17921"/>
    </source>
</evidence>
<protein>
    <recommendedName>
        <fullName evidence="1">RNA-directed DNA polymerase</fullName>
        <ecNumber evidence="1">2.7.7.49</ecNumber>
    </recommendedName>
</protein>
<evidence type="ECO:0000313" key="4">
    <source>
        <dbReference type="Proteomes" id="UP000014500"/>
    </source>
</evidence>
<dbReference type="AlphaFoldDB" id="T1JHK4"/>
<reference evidence="3" key="2">
    <citation type="submission" date="2015-02" db="UniProtKB">
        <authorList>
            <consortium name="EnsemblMetazoa"/>
        </authorList>
    </citation>
    <scope>IDENTIFICATION</scope>
</reference>
<dbReference type="PhylomeDB" id="T1JHK4"/>
<dbReference type="Gene3D" id="1.10.340.70">
    <property type="match status" value="1"/>
</dbReference>
<name>T1JHK4_STRMM</name>
<reference evidence="4" key="1">
    <citation type="submission" date="2011-05" db="EMBL/GenBank/DDBJ databases">
        <authorList>
            <person name="Richards S.R."/>
            <person name="Qu J."/>
            <person name="Jiang H."/>
            <person name="Jhangiani S.N."/>
            <person name="Agravi P."/>
            <person name="Goodspeed R."/>
            <person name="Gross S."/>
            <person name="Mandapat C."/>
            <person name="Jackson L."/>
            <person name="Mathew T."/>
            <person name="Pu L."/>
            <person name="Thornton R."/>
            <person name="Saada N."/>
            <person name="Wilczek-Boney K.B."/>
            <person name="Lee S."/>
            <person name="Kovar C."/>
            <person name="Wu Y."/>
            <person name="Scherer S.E."/>
            <person name="Worley K.C."/>
            <person name="Muzny D.M."/>
            <person name="Gibbs R."/>
        </authorList>
    </citation>
    <scope>NUCLEOTIDE SEQUENCE</scope>
    <source>
        <strain evidence="4">Brora</strain>
    </source>
</reference>
<dbReference type="OMA" id="DENQWAK"/>
<organism evidence="3 4">
    <name type="scientific">Strigamia maritima</name>
    <name type="common">European centipede</name>
    <name type="synonym">Geophilus maritimus</name>
    <dbReference type="NCBI Taxonomy" id="126957"/>
    <lineage>
        <taxon>Eukaryota</taxon>
        <taxon>Metazoa</taxon>
        <taxon>Ecdysozoa</taxon>
        <taxon>Arthropoda</taxon>
        <taxon>Myriapoda</taxon>
        <taxon>Chilopoda</taxon>
        <taxon>Pleurostigmophora</taxon>
        <taxon>Geophilomorpha</taxon>
        <taxon>Linotaeniidae</taxon>
        <taxon>Strigamia</taxon>
    </lineage>
</organism>
<dbReference type="PANTHER" id="PTHR37984:SF5">
    <property type="entry name" value="PROTEIN NYNRIN-LIKE"/>
    <property type="match status" value="1"/>
</dbReference>
<dbReference type="Proteomes" id="UP000014500">
    <property type="component" value="Unassembled WGS sequence"/>
</dbReference>
<dbReference type="Pfam" id="PF17921">
    <property type="entry name" value="Integrase_H2C2"/>
    <property type="match status" value="1"/>
</dbReference>
<feature type="domain" description="Integrase zinc-binding" evidence="2">
    <location>
        <begin position="78"/>
        <end position="134"/>
    </location>
</feature>
<dbReference type="HOGENOM" id="CLU_113869_0_0_1"/>
<sequence length="154" mass="17910">MEEIKSEQRLDQHLIPIITWLETDTFDENQWAKLPPKMVDRKTDFLLNPDGVLLINAPRKSDIFLENSEYNSGLKIVIPSSLRQRCLQLVHDHPCSGHGGLDVTLDRLCRSFFWFKCRKDVKTYVASRERCQNVSQYNETKWTVDAAVTSGWKV</sequence>
<dbReference type="EC" id="2.7.7.49" evidence="1"/>
<dbReference type="InterPro" id="IPR041588">
    <property type="entry name" value="Integrase_H2C2"/>
</dbReference>